<organism evidence="3 4">
    <name type="scientific">Saitozyma podzolica</name>
    <dbReference type="NCBI Taxonomy" id="1890683"/>
    <lineage>
        <taxon>Eukaryota</taxon>
        <taxon>Fungi</taxon>
        <taxon>Dikarya</taxon>
        <taxon>Basidiomycota</taxon>
        <taxon>Agaricomycotina</taxon>
        <taxon>Tremellomycetes</taxon>
        <taxon>Tremellales</taxon>
        <taxon>Trimorphomycetaceae</taxon>
        <taxon>Saitozyma</taxon>
    </lineage>
</organism>
<accession>A0A427YR02</accession>
<protein>
    <submittedName>
        <fullName evidence="3">Uncharacterized protein</fullName>
    </submittedName>
</protein>
<reference evidence="3 4" key="1">
    <citation type="submission" date="2018-11" db="EMBL/GenBank/DDBJ databases">
        <title>Genome sequence of Saitozyma podzolica DSM 27192.</title>
        <authorList>
            <person name="Aliyu H."/>
            <person name="Gorte O."/>
            <person name="Ochsenreither K."/>
        </authorList>
    </citation>
    <scope>NUCLEOTIDE SEQUENCE [LARGE SCALE GENOMIC DNA]</scope>
    <source>
        <strain evidence="3 4">DSM 27192</strain>
    </source>
</reference>
<dbReference type="Pfam" id="PF17112">
    <property type="entry name" value="Tom6"/>
    <property type="match status" value="1"/>
</dbReference>
<keyword evidence="2" id="KW-1133">Transmembrane helix</keyword>
<sequence length="69" mass="7448">MSAPQPVQPSYLGPAGRPEPPSAWDFLKQQVVGEEYRESNLNILKATAFFALGIVFVRSSLGGALVPVF</sequence>
<keyword evidence="2" id="KW-0812">Transmembrane</keyword>
<evidence type="ECO:0000256" key="2">
    <source>
        <dbReference type="SAM" id="Phobius"/>
    </source>
</evidence>
<proteinExistence type="predicted"/>
<feature type="region of interest" description="Disordered" evidence="1">
    <location>
        <begin position="1"/>
        <end position="20"/>
    </location>
</feature>
<evidence type="ECO:0000256" key="1">
    <source>
        <dbReference type="SAM" id="MobiDB-lite"/>
    </source>
</evidence>
<dbReference type="AlphaFoldDB" id="A0A427YR02"/>
<dbReference type="EMBL" id="RSCD01000004">
    <property type="protein sequence ID" value="RSH93497.1"/>
    <property type="molecule type" value="Genomic_DNA"/>
</dbReference>
<evidence type="ECO:0000313" key="4">
    <source>
        <dbReference type="Proteomes" id="UP000279259"/>
    </source>
</evidence>
<feature type="transmembrane region" description="Helical" evidence="2">
    <location>
        <begin position="46"/>
        <end position="66"/>
    </location>
</feature>
<dbReference type="InterPro" id="IPR020266">
    <property type="entry name" value="Tom6"/>
</dbReference>
<dbReference type="OrthoDB" id="5514856at2759"/>
<dbReference type="GO" id="GO:0030150">
    <property type="term" value="P:protein import into mitochondrial matrix"/>
    <property type="evidence" value="ECO:0007669"/>
    <property type="project" value="InterPro"/>
</dbReference>
<comment type="caution">
    <text evidence="3">The sequence shown here is derived from an EMBL/GenBank/DDBJ whole genome shotgun (WGS) entry which is preliminary data.</text>
</comment>
<keyword evidence="4" id="KW-1185">Reference proteome</keyword>
<keyword evidence="2" id="KW-0472">Membrane</keyword>
<gene>
    <name evidence="3" type="ORF">EHS25_007853</name>
</gene>
<dbReference type="Proteomes" id="UP000279259">
    <property type="component" value="Unassembled WGS sequence"/>
</dbReference>
<evidence type="ECO:0000313" key="3">
    <source>
        <dbReference type="EMBL" id="RSH93497.1"/>
    </source>
</evidence>
<name>A0A427YR02_9TREE</name>
<dbReference type="GO" id="GO:0005742">
    <property type="term" value="C:mitochondrial outer membrane translocase complex"/>
    <property type="evidence" value="ECO:0007669"/>
    <property type="project" value="InterPro"/>
</dbReference>